<evidence type="ECO:0000313" key="1">
    <source>
        <dbReference type="EMBL" id="SHJ96773.1"/>
    </source>
</evidence>
<dbReference type="EMBL" id="FRAM01000001">
    <property type="protein sequence ID" value="SHJ96773.1"/>
    <property type="molecule type" value="Genomic_DNA"/>
</dbReference>
<proteinExistence type="predicted"/>
<protein>
    <submittedName>
        <fullName evidence="1">Uncharacterized protein</fullName>
    </submittedName>
</protein>
<organism evidence="1 2">
    <name type="scientific">Epilithonimonas mollis</name>
    <dbReference type="NCBI Taxonomy" id="216903"/>
    <lineage>
        <taxon>Bacteria</taxon>
        <taxon>Pseudomonadati</taxon>
        <taxon>Bacteroidota</taxon>
        <taxon>Flavobacteriia</taxon>
        <taxon>Flavobacteriales</taxon>
        <taxon>Weeksellaceae</taxon>
        <taxon>Chryseobacterium group</taxon>
        <taxon>Epilithonimonas</taxon>
    </lineage>
</organism>
<dbReference type="AlphaFoldDB" id="A0A1M6NM59"/>
<sequence>MSFDVALDYHFTTDYFFNTGNEKIIYHQNINIKNLKL</sequence>
<gene>
    <name evidence="1" type="ORF">SAMN05444371_0508</name>
</gene>
<accession>A0A1M6NM59</accession>
<evidence type="ECO:0000313" key="2">
    <source>
        <dbReference type="Proteomes" id="UP000184498"/>
    </source>
</evidence>
<keyword evidence="2" id="KW-1185">Reference proteome</keyword>
<reference evidence="2" key="1">
    <citation type="submission" date="2016-11" db="EMBL/GenBank/DDBJ databases">
        <authorList>
            <person name="Varghese N."/>
            <person name="Submissions S."/>
        </authorList>
    </citation>
    <scope>NUCLEOTIDE SEQUENCE [LARGE SCALE GENOMIC DNA]</scope>
    <source>
        <strain evidence="2">DSM 18016</strain>
    </source>
</reference>
<dbReference type="Proteomes" id="UP000184498">
    <property type="component" value="Unassembled WGS sequence"/>
</dbReference>
<dbReference type="STRING" id="216903.SAMN05444371_0508"/>
<name>A0A1M6NM59_9FLAO</name>